<dbReference type="GO" id="GO:0016787">
    <property type="term" value="F:hydrolase activity"/>
    <property type="evidence" value="ECO:0007669"/>
    <property type="project" value="UniProtKB-KW"/>
</dbReference>
<dbReference type="PANTHER" id="PTHR11614">
    <property type="entry name" value="PHOSPHOLIPASE-RELATED"/>
    <property type="match status" value="1"/>
</dbReference>
<dbReference type="PRINTS" id="PR00111">
    <property type="entry name" value="ABHYDROLASE"/>
</dbReference>
<dbReference type="InterPro" id="IPR022742">
    <property type="entry name" value="Hydrolase_4"/>
</dbReference>
<sequence>MSHCHTYEDRLRMRDGTCLHYRIWVPERFHSAVILVHGAGEHLELYKHLGNRFSHAGHAFIIFDLRGFGRSDGKSGHVTCFDDYLEDMNQLIHFFRHKLGDIQVYLIGHSLGGLIVTRYAQSYPDTINGMVLSAPALGLHIKIPTPIYRLIQFISRVTPGLSVNPYRLMEKAQRISRLKRYISYDVNTKLSDPLVALRYSIRWVQELLVHINIAISKSEHVRVPTLCLCGDHDPLISPHAVRTFFDRLTVKEKEWRLLPGAGHCLLHSNESTPAVDALMEWLQQSK</sequence>
<accession>A0ABU1IJR5</accession>
<gene>
    <name evidence="2" type="ORF">JOE21_000222</name>
</gene>
<dbReference type="RefSeq" id="WP_309861258.1">
    <property type="nucleotide sequence ID" value="NZ_JAVDQG010000001.1"/>
</dbReference>
<evidence type="ECO:0000313" key="2">
    <source>
        <dbReference type="EMBL" id="MDR6224234.1"/>
    </source>
</evidence>
<dbReference type="InterPro" id="IPR051044">
    <property type="entry name" value="MAG_DAG_Lipase"/>
</dbReference>
<dbReference type="SUPFAM" id="SSF53474">
    <property type="entry name" value="alpha/beta-Hydrolases"/>
    <property type="match status" value="1"/>
</dbReference>
<dbReference type="InterPro" id="IPR029058">
    <property type="entry name" value="AB_hydrolase_fold"/>
</dbReference>
<comment type="caution">
    <text evidence="2">The sequence shown here is derived from an EMBL/GenBank/DDBJ whole genome shotgun (WGS) entry which is preliminary data.</text>
</comment>
<dbReference type="Pfam" id="PF12146">
    <property type="entry name" value="Hydrolase_4"/>
    <property type="match status" value="1"/>
</dbReference>
<dbReference type="Proteomes" id="UP001185012">
    <property type="component" value="Unassembled WGS sequence"/>
</dbReference>
<dbReference type="InterPro" id="IPR000073">
    <property type="entry name" value="AB_hydrolase_1"/>
</dbReference>
<keyword evidence="2" id="KW-0378">Hydrolase</keyword>
<dbReference type="Gene3D" id="3.40.50.1820">
    <property type="entry name" value="alpha/beta hydrolase"/>
    <property type="match status" value="1"/>
</dbReference>
<feature type="domain" description="Serine aminopeptidase S33" evidence="1">
    <location>
        <begin position="31"/>
        <end position="267"/>
    </location>
</feature>
<proteinExistence type="predicted"/>
<evidence type="ECO:0000259" key="1">
    <source>
        <dbReference type="Pfam" id="PF12146"/>
    </source>
</evidence>
<name>A0ABU1IJR5_9BACL</name>
<evidence type="ECO:0000313" key="3">
    <source>
        <dbReference type="Proteomes" id="UP001185012"/>
    </source>
</evidence>
<organism evidence="2 3">
    <name type="scientific">Desmospora profundinema</name>
    <dbReference type="NCBI Taxonomy" id="1571184"/>
    <lineage>
        <taxon>Bacteria</taxon>
        <taxon>Bacillati</taxon>
        <taxon>Bacillota</taxon>
        <taxon>Bacilli</taxon>
        <taxon>Bacillales</taxon>
        <taxon>Thermoactinomycetaceae</taxon>
        <taxon>Desmospora</taxon>
    </lineage>
</organism>
<dbReference type="EMBL" id="JAVDQG010000001">
    <property type="protein sequence ID" value="MDR6224234.1"/>
    <property type="molecule type" value="Genomic_DNA"/>
</dbReference>
<keyword evidence="3" id="KW-1185">Reference proteome</keyword>
<reference evidence="2 3" key="1">
    <citation type="submission" date="2023-07" db="EMBL/GenBank/DDBJ databases">
        <title>Genomic Encyclopedia of Type Strains, Phase IV (KMG-IV): sequencing the most valuable type-strain genomes for metagenomic binning, comparative biology and taxonomic classification.</title>
        <authorList>
            <person name="Goeker M."/>
        </authorList>
    </citation>
    <scope>NUCLEOTIDE SEQUENCE [LARGE SCALE GENOMIC DNA]</scope>
    <source>
        <strain evidence="2 3">DSM 45903</strain>
    </source>
</reference>
<protein>
    <submittedName>
        <fullName evidence="2">Alpha-beta hydrolase superfamily lysophospholipase</fullName>
    </submittedName>
</protein>